<evidence type="ECO:0000256" key="6">
    <source>
        <dbReference type="ARBA" id="ARBA00022833"/>
    </source>
</evidence>
<feature type="binding site" evidence="7">
    <location>
        <position position="125"/>
    </location>
    <ligand>
        <name>Zn(2+)</name>
        <dbReference type="ChEBI" id="CHEBI:29105"/>
        <label>1</label>
    </ligand>
</feature>
<dbReference type="HAMAP" id="MF_01374">
    <property type="entry name" value="Glyoxalase_2"/>
    <property type="match status" value="1"/>
</dbReference>
<dbReference type="Pfam" id="PF00753">
    <property type="entry name" value="Lactamase_B"/>
    <property type="match status" value="1"/>
</dbReference>
<evidence type="ECO:0000256" key="4">
    <source>
        <dbReference type="ARBA" id="ARBA00022723"/>
    </source>
</evidence>
<dbReference type="InterPro" id="IPR036866">
    <property type="entry name" value="RibonucZ/Hydroxyglut_hydro"/>
</dbReference>
<feature type="binding site" evidence="7">
    <location>
        <position position="54"/>
    </location>
    <ligand>
        <name>Zn(2+)</name>
        <dbReference type="ChEBI" id="CHEBI:29105"/>
        <label>1</label>
    </ligand>
</feature>
<dbReference type="InterPro" id="IPR032282">
    <property type="entry name" value="HAGH_C"/>
</dbReference>
<dbReference type="UniPathway" id="UPA00619">
    <property type="reaction ID" value="UER00676"/>
</dbReference>
<proteinExistence type="inferred from homology"/>
<comment type="pathway">
    <text evidence="2 7">Secondary metabolite metabolism; methylglyoxal degradation; (R)-lactate from methylglyoxal: step 2/2.</text>
</comment>
<dbReference type="NCBIfam" id="TIGR03413">
    <property type="entry name" value="GSH_gloB"/>
    <property type="match status" value="1"/>
</dbReference>
<feature type="binding site" evidence="7">
    <location>
        <position position="52"/>
    </location>
    <ligand>
        <name>Zn(2+)</name>
        <dbReference type="ChEBI" id="CHEBI:29105"/>
        <label>1</label>
    </ligand>
</feature>
<feature type="domain" description="Metallo-beta-lactamase" evidence="8">
    <location>
        <begin position="10"/>
        <end position="163"/>
    </location>
</feature>
<dbReference type="InterPro" id="IPR035680">
    <property type="entry name" value="Clx_II_MBL"/>
</dbReference>
<dbReference type="PANTHER" id="PTHR43705:SF1">
    <property type="entry name" value="HYDROXYACYLGLUTATHIONE HYDROLASE GLOB"/>
    <property type="match status" value="1"/>
</dbReference>
<dbReference type="GO" id="GO:0004416">
    <property type="term" value="F:hydroxyacylglutathione hydrolase activity"/>
    <property type="evidence" value="ECO:0007669"/>
    <property type="project" value="UniProtKB-UniRule"/>
</dbReference>
<comment type="function">
    <text evidence="7">Thiolesterase that catalyzes the hydrolysis of S-D-lactoyl-glutathione to form glutathione and D-lactic acid.</text>
</comment>
<dbReference type="Proteomes" id="UP000253910">
    <property type="component" value="Unassembled WGS sequence"/>
</dbReference>
<organism evidence="9 10">
    <name type="scientific">Haemophilus parainfluenzae</name>
    <dbReference type="NCBI Taxonomy" id="729"/>
    <lineage>
        <taxon>Bacteria</taxon>
        <taxon>Pseudomonadati</taxon>
        <taxon>Pseudomonadota</taxon>
        <taxon>Gammaproteobacteria</taxon>
        <taxon>Pasteurellales</taxon>
        <taxon>Pasteurellaceae</taxon>
        <taxon>Haemophilus</taxon>
    </lineage>
</organism>
<dbReference type="InterPro" id="IPR050110">
    <property type="entry name" value="Glyoxalase_II_hydrolase"/>
</dbReference>
<keyword evidence="4 7" id="KW-0479">Metal-binding</keyword>
<evidence type="ECO:0000256" key="2">
    <source>
        <dbReference type="ARBA" id="ARBA00004963"/>
    </source>
</evidence>
<reference evidence="9 10" key="1">
    <citation type="submission" date="2018-05" db="EMBL/GenBank/DDBJ databases">
        <title>Draft Genome Sequences for a Diverse set of 7 Haemophilus Species.</title>
        <authorList>
            <person name="Nichols M."/>
            <person name="Topaz N."/>
            <person name="Wang X."/>
            <person name="Wang X."/>
            <person name="Boxrud D."/>
        </authorList>
    </citation>
    <scope>NUCLEOTIDE SEQUENCE [LARGE SCALE GENOMIC DNA]</scope>
    <source>
        <strain evidence="9 10">C2008001710</strain>
    </source>
</reference>
<protein>
    <recommendedName>
        <fullName evidence="7">Hydroxyacylglutathione hydrolase</fullName>
        <ecNumber evidence="7">3.1.2.6</ecNumber>
    </recommendedName>
    <alternativeName>
        <fullName evidence="7">Glyoxalase II</fullName>
        <shortName evidence="7">Glx II</shortName>
    </alternativeName>
</protein>
<feature type="binding site" evidence="7">
    <location>
        <position position="108"/>
    </location>
    <ligand>
        <name>Zn(2+)</name>
        <dbReference type="ChEBI" id="CHEBI:29105"/>
        <label>1</label>
    </ligand>
</feature>
<dbReference type="SUPFAM" id="SSF56281">
    <property type="entry name" value="Metallo-hydrolase/oxidoreductase"/>
    <property type="match status" value="1"/>
</dbReference>
<feature type="binding site" evidence="7">
    <location>
        <position position="125"/>
    </location>
    <ligand>
        <name>Zn(2+)</name>
        <dbReference type="ChEBI" id="CHEBI:29105"/>
        <label>2</label>
    </ligand>
</feature>
<dbReference type="RefSeq" id="WP_111315457.1">
    <property type="nucleotide sequence ID" value="NZ_QEPW01000008.1"/>
</dbReference>
<dbReference type="EMBL" id="QEPW01000008">
    <property type="protein sequence ID" value="RDE91365.1"/>
    <property type="molecule type" value="Genomic_DNA"/>
</dbReference>
<dbReference type="AlphaFoldDB" id="A0A369Z0D7"/>
<comment type="catalytic activity">
    <reaction evidence="1 7">
        <text>an S-(2-hydroxyacyl)glutathione + H2O = a 2-hydroxy carboxylate + glutathione + H(+)</text>
        <dbReference type="Rhea" id="RHEA:21864"/>
        <dbReference type="ChEBI" id="CHEBI:15377"/>
        <dbReference type="ChEBI" id="CHEBI:15378"/>
        <dbReference type="ChEBI" id="CHEBI:57925"/>
        <dbReference type="ChEBI" id="CHEBI:58896"/>
        <dbReference type="ChEBI" id="CHEBI:71261"/>
        <dbReference type="EC" id="3.1.2.6"/>
    </reaction>
</comment>
<dbReference type="GO" id="GO:0046872">
    <property type="term" value="F:metal ion binding"/>
    <property type="evidence" value="ECO:0007669"/>
    <property type="project" value="UniProtKB-KW"/>
</dbReference>
<evidence type="ECO:0000256" key="1">
    <source>
        <dbReference type="ARBA" id="ARBA00001623"/>
    </source>
</evidence>
<comment type="cofactor">
    <cofactor evidence="7">
        <name>Zn(2+)</name>
        <dbReference type="ChEBI" id="CHEBI:29105"/>
    </cofactor>
    <text evidence="7">Binds 2 Zn(2+) ions per subunit.</text>
</comment>
<dbReference type="InterPro" id="IPR017782">
    <property type="entry name" value="Hydroxyacylglutathione_Hdrlase"/>
</dbReference>
<dbReference type="Gene3D" id="3.60.15.10">
    <property type="entry name" value="Ribonuclease Z/Hydroxyacylglutathione hydrolase-like"/>
    <property type="match status" value="1"/>
</dbReference>
<comment type="similarity">
    <text evidence="3 7">Belongs to the metallo-beta-lactamase superfamily. Glyoxalase II family.</text>
</comment>
<dbReference type="CDD" id="cd07723">
    <property type="entry name" value="hydroxyacylglutathione_hydrolase_MBL-fold"/>
    <property type="match status" value="1"/>
</dbReference>
<evidence type="ECO:0000256" key="5">
    <source>
        <dbReference type="ARBA" id="ARBA00022801"/>
    </source>
</evidence>
<sequence>MLVPIPALNDNYIWLYRRENFPVIVIDIPEITRLIPYLESNKLEVEAVLLTHNHDDHVQGVAEFKQYYPNVPVFGPAECANKGATNIVDSGVINTAHYHIEVLPSGGHTAGHVSYLVDGHLFCGDALFSGGCGRVFTGNFAQMFESMQRFNQLPNETVVCPAHEYTLGNLAFAETVLADKSAVKNQRVLVERYRAEGKPSLPTTIELEKQINPFLQAKNLDEFTQWRLAKDKF</sequence>
<keyword evidence="5 7" id="KW-0378">Hydrolase</keyword>
<evidence type="ECO:0000313" key="10">
    <source>
        <dbReference type="Proteomes" id="UP000253910"/>
    </source>
</evidence>
<dbReference type="Pfam" id="PF16123">
    <property type="entry name" value="HAGH_C"/>
    <property type="match status" value="1"/>
</dbReference>
<name>A0A369Z0D7_HAEPA</name>
<evidence type="ECO:0000256" key="7">
    <source>
        <dbReference type="HAMAP-Rule" id="MF_01374"/>
    </source>
</evidence>
<dbReference type="SMART" id="SM00849">
    <property type="entry name" value="Lactamase_B"/>
    <property type="match status" value="1"/>
</dbReference>
<evidence type="ECO:0000256" key="3">
    <source>
        <dbReference type="ARBA" id="ARBA00006759"/>
    </source>
</evidence>
<feature type="binding site" evidence="7">
    <location>
        <position position="163"/>
    </location>
    <ligand>
        <name>Zn(2+)</name>
        <dbReference type="ChEBI" id="CHEBI:29105"/>
        <label>2</label>
    </ligand>
</feature>
<dbReference type="PANTHER" id="PTHR43705">
    <property type="entry name" value="HYDROXYACYLGLUTATHIONE HYDROLASE"/>
    <property type="match status" value="1"/>
</dbReference>
<comment type="subunit">
    <text evidence="7">Monomer.</text>
</comment>
<dbReference type="GO" id="GO:0019243">
    <property type="term" value="P:methylglyoxal catabolic process to D-lactate via S-lactoyl-glutathione"/>
    <property type="evidence" value="ECO:0007669"/>
    <property type="project" value="UniProtKB-UniRule"/>
</dbReference>
<feature type="binding site" evidence="7">
    <location>
        <position position="57"/>
    </location>
    <ligand>
        <name>Zn(2+)</name>
        <dbReference type="ChEBI" id="CHEBI:29105"/>
        <label>2</label>
    </ligand>
</feature>
<comment type="caution">
    <text evidence="9">The sequence shown here is derived from an EMBL/GenBank/DDBJ whole genome shotgun (WGS) entry which is preliminary data.</text>
</comment>
<gene>
    <name evidence="7 9" type="primary">gloB</name>
    <name evidence="9" type="ORF">DPV87_05710</name>
</gene>
<accession>A0A369Z0D7</accession>
<evidence type="ECO:0000313" key="9">
    <source>
        <dbReference type="EMBL" id="RDE91365.1"/>
    </source>
</evidence>
<keyword evidence="6 7" id="KW-0862">Zinc</keyword>
<dbReference type="EC" id="3.1.2.6" evidence="7"/>
<evidence type="ECO:0000259" key="8">
    <source>
        <dbReference type="SMART" id="SM00849"/>
    </source>
</evidence>
<dbReference type="InterPro" id="IPR001279">
    <property type="entry name" value="Metallo-B-lactamas"/>
</dbReference>
<feature type="binding site" evidence="7">
    <location>
        <position position="56"/>
    </location>
    <ligand>
        <name>Zn(2+)</name>
        <dbReference type="ChEBI" id="CHEBI:29105"/>
        <label>2</label>
    </ligand>
</feature>